<dbReference type="RefSeq" id="WP_146297812.1">
    <property type="nucleotide sequence ID" value="NZ_CP042301.2"/>
</dbReference>
<dbReference type="OrthoDB" id="9775547at2"/>
<evidence type="ECO:0000313" key="1">
    <source>
        <dbReference type="EMBL" id="QDY99162.1"/>
    </source>
</evidence>
<dbReference type="KEGG" id="niy:FQ775_01565"/>
<organism evidence="1 2">
    <name type="scientific">Nitratireductor mangrovi</name>
    <dbReference type="NCBI Taxonomy" id="2599600"/>
    <lineage>
        <taxon>Bacteria</taxon>
        <taxon>Pseudomonadati</taxon>
        <taxon>Pseudomonadota</taxon>
        <taxon>Alphaproteobacteria</taxon>
        <taxon>Hyphomicrobiales</taxon>
        <taxon>Phyllobacteriaceae</taxon>
        <taxon>Nitratireductor</taxon>
    </lineage>
</organism>
<evidence type="ECO:0000313" key="2">
    <source>
        <dbReference type="Proteomes" id="UP000321389"/>
    </source>
</evidence>
<reference evidence="1" key="1">
    <citation type="submission" date="2020-04" db="EMBL/GenBank/DDBJ databases">
        <title>Nitratireductor sp. nov. isolated from mangrove soil.</title>
        <authorList>
            <person name="Ye Y."/>
        </authorList>
    </citation>
    <scope>NUCLEOTIDE SEQUENCE</scope>
    <source>
        <strain evidence="1">SY7</strain>
    </source>
</reference>
<dbReference type="EMBL" id="CP042301">
    <property type="protein sequence ID" value="QDY99162.1"/>
    <property type="molecule type" value="Genomic_DNA"/>
</dbReference>
<protein>
    <submittedName>
        <fullName evidence="1">AAA family ATPase</fullName>
    </submittedName>
</protein>
<dbReference type="Gene3D" id="3.40.50.300">
    <property type="entry name" value="P-loop containing nucleotide triphosphate hydrolases"/>
    <property type="match status" value="1"/>
</dbReference>
<dbReference type="AlphaFoldDB" id="A0A5B8KUA9"/>
<name>A0A5B8KUA9_9HYPH</name>
<dbReference type="SUPFAM" id="SSF52540">
    <property type="entry name" value="P-loop containing nucleoside triphosphate hydrolases"/>
    <property type="match status" value="1"/>
</dbReference>
<dbReference type="Pfam" id="PF13481">
    <property type="entry name" value="AAA_25"/>
    <property type="match status" value="1"/>
</dbReference>
<accession>A0A5B8KUA9</accession>
<keyword evidence="2" id="KW-1185">Reference proteome</keyword>
<dbReference type="Proteomes" id="UP000321389">
    <property type="component" value="Chromosome"/>
</dbReference>
<proteinExistence type="predicted"/>
<sequence>MEEKLSGRSNRINMLFPGERNRPDLARLEWVNDAPSLNKGFIAGLEDWRTSVADPRLVVIDVLQRVKPAGKAGQTSYESDYDAMSELQRWTVDHRVTVLCLHHTRKGGADDPLEALSGSNGLSACADTTLLLDRDGSGITLYVRGRDVEEKESALRFLSGTWNLIGEATEVRRTDERERILSELLIADAAMSPREIAMATSMPRNNVDQLLFKMGKAGEVQKTGRGCYVHPDRTDLIEHPR</sequence>
<gene>
    <name evidence="1" type="ORF">FQ775_01565</name>
</gene>
<dbReference type="InterPro" id="IPR027417">
    <property type="entry name" value="P-loop_NTPase"/>
</dbReference>